<feature type="region of interest" description="Disordered" evidence="1">
    <location>
        <begin position="294"/>
        <end position="313"/>
    </location>
</feature>
<feature type="domain" description="DUF4139" evidence="3">
    <location>
        <begin position="185"/>
        <end position="676"/>
    </location>
</feature>
<dbReference type="PANTHER" id="PTHR31005:SF8">
    <property type="entry name" value="DUF4139 DOMAIN-CONTAINING PROTEIN"/>
    <property type="match status" value="1"/>
</dbReference>
<evidence type="ECO:0000256" key="2">
    <source>
        <dbReference type="SAM" id="SignalP"/>
    </source>
</evidence>
<organism evidence="5 6">
    <name type="scientific">Lentinula detonsa</name>
    <dbReference type="NCBI Taxonomy" id="2804962"/>
    <lineage>
        <taxon>Eukaryota</taxon>
        <taxon>Fungi</taxon>
        <taxon>Dikarya</taxon>
        <taxon>Basidiomycota</taxon>
        <taxon>Agaricomycotina</taxon>
        <taxon>Agaricomycetes</taxon>
        <taxon>Agaricomycetidae</taxon>
        <taxon>Agaricales</taxon>
        <taxon>Marasmiineae</taxon>
        <taxon>Omphalotaceae</taxon>
        <taxon>Lentinula</taxon>
    </lineage>
</organism>
<reference evidence="5 6" key="1">
    <citation type="journal article" date="2023" name="Proc. Natl. Acad. Sci. U.S.A.">
        <title>A global phylogenomic analysis of the shiitake genus Lentinula.</title>
        <authorList>
            <person name="Sierra-Patev S."/>
            <person name="Min B."/>
            <person name="Naranjo-Ortiz M."/>
            <person name="Looney B."/>
            <person name="Konkel Z."/>
            <person name="Slot J.C."/>
            <person name="Sakamoto Y."/>
            <person name="Steenwyk J.L."/>
            <person name="Rokas A."/>
            <person name="Carro J."/>
            <person name="Camarero S."/>
            <person name="Ferreira P."/>
            <person name="Molpeceres G."/>
            <person name="Ruiz-Duenas F.J."/>
            <person name="Serrano A."/>
            <person name="Henrissat B."/>
            <person name="Drula E."/>
            <person name="Hughes K.W."/>
            <person name="Mata J.L."/>
            <person name="Ishikawa N.K."/>
            <person name="Vargas-Isla R."/>
            <person name="Ushijima S."/>
            <person name="Smith C.A."/>
            <person name="Donoghue J."/>
            <person name="Ahrendt S."/>
            <person name="Andreopoulos W."/>
            <person name="He G."/>
            <person name="LaButti K."/>
            <person name="Lipzen A."/>
            <person name="Ng V."/>
            <person name="Riley R."/>
            <person name="Sandor L."/>
            <person name="Barry K."/>
            <person name="Martinez A.T."/>
            <person name="Xiao Y."/>
            <person name="Gibbons J.G."/>
            <person name="Terashima K."/>
            <person name="Grigoriev I.V."/>
            <person name="Hibbett D."/>
        </authorList>
    </citation>
    <scope>NUCLEOTIDE SEQUENCE [LARGE SCALE GENOMIC DNA]</scope>
    <source>
        <strain evidence="5 6">TFB7810</strain>
    </source>
</reference>
<name>A0A9W8P5T7_9AGAR</name>
<sequence>MICSLRILWTSATFGILSCLHDGNNLCFRPSSSYEIYHHFKPSNLAEIVRSFLVEFKPGRNIVEIIGLSSDLDADSVIVTGLGSGTNNILRLDDVTASIACTDPVIPDIQHAGTFYETWSSLSKLVVPERAASFLSPPGEISKQTLEERQAGVSEERIERKAGLLRGKVEVYASNSGSEVRKVELKLTYTVANVWWEPIYELHAHTLSDTGELSLDMTLHVRARISQTTGEDWKNAPLKLSTLADRNFSHIPSLTRVTLTPSFETTPPNSTSSISTPPTNPVNTKLNMNPDPPLLPSVQPDPPTAIFGQPGRLGSGYKVPPKMSIPISGGFSTYAANKPASFAPPAGSVNIFNSTSKSLSGGKMSPPTGSTSDSLPSTSDVFFNSSPSPNTLSILGQSASTLGPGATANGQFRGHSPSALQQQSLPTMPASATAPPVQSFSPVETSIISNSSSLLYSMESPVNITSDGFKHNIRVAELQLSGGNAEIEHVVVPRMDSTVFRQCRITNSTKSHLLPGSVSVIIDDALVARTNIKRVNPNDTFVCALGSDSNVSVTYSSSSRTVASSIGSPKVNVYTNTVTLTNRHSFDLRRIIVRDAVPIWQPSNKASDKDCVHVLLKKPGELRDAVRTVVAKNVEGQEGKNVSVAWEDKADGLFTWTLDIPGGKTEQLELEWEVDASQCGAGGGLYE</sequence>
<dbReference type="Pfam" id="PF13598">
    <property type="entry name" value="DUF4139"/>
    <property type="match status" value="1"/>
</dbReference>
<dbReference type="PROSITE" id="PS51257">
    <property type="entry name" value="PROKAR_LIPOPROTEIN"/>
    <property type="match status" value="1"/>
</dbReference>
<evidence type="ECO:0000313" key="6">
    <source>
        <dbReference type="Proteomes" id="UP001142393"/>
    </source>
</evidence>
<dbReference type="InterPro" id="IPR011935">
    <property type="entry name" value="CHP02231"/>
</dbReference>
<accession>A0A9W8P5T7</accession>
<dbReference type="InterPro" id="IPR025554">
    <property type="entry name" value="DUF4140"/>
</dbReference>
<dbReference type="AlphaFoldDB" id="A0A9W8P5T7"/>
<feature type="region of interest" description="Disordered" evidence="1">
    <location>
        <begin position="260"/>
        <end position="281"/>
    </location>
</feature>
<dbReference type="Pfam" id="PF13600">
    <property type="entry name" value="DUF4140"/>
    <property type="match status" value="1"/>
</dbReference>
<dbReference type="EMBL" id="JANVFU010000003">
    <property type="protein sequence ID" value="KAJ3747554.1"/>
    <property type="molecule type" value="Genomic_DNA"/>
</dbReference>
<feature type="compositionally biased region" description="Polar residues" evidence="1">
    <location>
        <begin position="367"/>
        <end position="401"/>
    </location>
</feature>
<comment type="caution">
    <text evidence="5">The sequence shown here is derived from an EMBL/GenBank/DDBJ whole genome shotgun (WGS) entry which is preliminary data.</text>
</comment>
<evidence type="ECO:0000313" key="5">
    <source>
        <dbReference type="EMBL" id="KAJ3747554.1"/>
    </source>
</evidence>
<feature type="signal peptide" evidence="2">
    <location>
        <begin position="1"/>
        <end position="19"/>
    </location>
</feature>
<evidence type="ECO:0000259" key="3">
    <source>
        <dbReference type="Pfam" id="PF13598"/>
    </source>
</evidence>
<protein>
    <recommendedName>
        <fullName evidence="7">DUF4139 domain-containing protein</fullName>
    </recommendedName>
</protein>
<gene>
    <name evidence="5" type="ORF">DFH05DRAFT_1555546</name>
</gene>
<feature type="chain" id="PRO_5040960547" description="DUF4139 domain-containing protein" evidence="2">
    <location>
        <begin position="20"/>
        <end position="687"/>
    </location>
</feature>
<proteinExistence type="predicted"/>
<feature type="compositionally biased region" description="Low complexity" evidence="1">
    <location>
        <begin position="265"/>
        <end position="281"/>
    </location>
</feature>
<evidence type="ECO:0000259" key="4">
    <source>
        <dbReference type="Pfam" id="PF13600"/>
    </source>
</evidence>
<evidence type="ECO:0008006" key="7">
    <source>
        <dbReference type="Google" id="ProtNLM"/>
    </source>
</evidence>
<feature type="compositionally biased region" description="Pro residues" evidence="1">
    <location>
        <begin position="294"/>
        <end position="303"/>
    </location>
</feature>
<keyword evidence="2" id="KW-0732">Signal</keyword>
<keyword evidence="6" id="KW-1185">Reference proteome</keyword>
<evidence type="ECO:0000256" key="1">
    <source>
        <dbReference type="SAM" id="MobiDB-lite"/>
    </source>
</evidence>
<dbReference type="PANTHER" id="PTHR31005">
    <property type="entry name" value="DUF4139 DOMAIN-CONTAINING PROTEIN"/>
    <property type="match status" value="1"/>
</dbReference>
<dbReference type="Proteomes" id="UP001142393">
    <property type="component" value="Unassembled WGS sequence"/>
</dbReference>
<feature type="region of interest" description="Disordered" evidence="1">
    <location>
        <begin position="357"/>
        <end position="437"/>
    </location>
</feature>
<dbReference type="InterPro" id="IPR037291">
    <property type="entry name" value="DUF4139"/>
</dbReference>
<feature type="domain" description="DUF4140" evidence="4">
    <location>
        <begin position="45"/>
        <end position="91"/>
    </location>
</feature>